<proteinExistence type="predicted"/>
<keyword evidence="3" id="KW-0732">Signal</keyword>
<evidence type="ECO:0000259" key="4">
    <source>
        <dbReference type="Pfam" id="PF01103"/>
    </source>
</evidence>
<accession>A0AA95K0Z2</accession>
<dbReference type="Pfam" id="PF01103">
    <property type="entry name" value="Omp85"/>
    <property type="match status" value="1"/>
</dbReference>
<dbReference type="EMBL" id="CP123498">
    <property type="protein sequence ID" value="WGL95371.1"/>
    <property type="molecule type" value="Genomic_DNA"/>
</dbReference>
<dbReference type="InterPro" id="IPR000184">
    <property type="entry name" value="Bac_surfAg_D15"/>
</dbReference>
<keyword evidence="2" id="KW-0472">Membrane</keyword>
<name>A0AA95K0Z2_9GAMM</name>
<evidence type="ECO:0000256" key="3">
    <source>
        <dbReference type="SAM" id="SignalP"/>
    </source>
</evidence>
<dbReference type="Gene3D" id="2.40.160.50">
    <property type="entry name" value="membrane protein fhac: a member of the omp85/tpsb transporter family"/>
    <property type="match status" value="1"/>
</dbReference>
<feature type="signal peptide" evidence="3">
    <location>
        <begin position="1"/>
        <end position="24"/>
    </location>
</feature>
<reference evidence="5" key="1">
    <citation type="submission" date="2023-04" db="EMBL/GenBank/DDBJ databases">
        <title>Genome dynamics across the evolutionary transition to endosymbiosis.</title>
        <authorList>
            <person name="Siozios S."/>
            <person name="Nadal-Jimenez P."/>
            <person name="Azagi T."/>
            <person name="Sprong H."/>
            <person name="Frost C.L."/>
            <person name="Parratt S.R."/>
            <person name="Taylor G."/>
            <person name="Brettell L."/>
            <person name="Lew K.C."/>
            <person name="Croft L."/>
            <person name="King K.C."/>
            <person name="Brockhurst M.A."/>
            <person name="Hypsa V."/>
            <person name="Novakova E."/>
            <person name="Darby A.C."/>
            <person name="Hurst G.D.D."/>
        </authorList>
    </citation>
    <scope>NUCLEOTIDE SEQUENCE</scope>
    <source>
        <strain evidence="5">AIh</strain>
    </source>
</reference>
<evidence type="ECO:0000256" key="2">
    <source>
        <dbReference type="ARBA" id="ARBA00023136"/>
    </source>
</evidence>
<dbReference type="GO" id="GO:0019867">
    <property type="term" value="C:outer membrane"/>
    <property type="evidence" value="ECO:0007669"/>
    <property type="project" value="InterPro"/>
</dbReference>
<gene>
    <name evidence="5" type="ORF">QE207_17310</name>
</gene>
<feature type="domain" description="Bacterial surface antigen (D15)" evidence="4">
    <location>
        <begin position="103"/>
        <end position="382"/>
    </location>
</feature>
<evidence type="ECO:0000313" key="6">
    <source>
        <dbReference type="Proteomes" id="UP001177597"/>
    </source>
</evidence>
<feature type="chain" id="PRO_5041725678" evidence="3">
    <location>
        <begin position="25"/>
        <end position="382"/>
    </location>
</feature>
<sequence length="382" mass="43235">MRFYRNIIRLIIINLLTVSTTANANILPARQNIDRGLEKLGGANRFDETKTIDWGLLPGPFYTPEMSVGVGVALVGLYRIDKNDKISQPSSLGVSGFASATGAFGLNFNNYNFLSAEQWRLFISGTVNNIPTYYWGKGYSAGKNDHNKVEYKSQEFAIRPRVLYRIIDNTYIGLGWDFSSLNASDLDERGKNYFTKLVGGRSIHSSGISAHFNYDSRDFLPNARHGQALEVIYSYFSPELASDNRFQSTQLQYSAYYTLSENSVLAVDNYARFTSGTVPWDHLSLLGNANQMRGYYEGRYRDNNVFTTQLEYRRKLDWRHGIVGWIGAGTLSDSPSKLGANQWLPTVGIGYRFEFKPRMNIRLDFGMGRNSTGFYFQVGEAF</sequence>
<organism evidence="5 6">
    <name type="scientific">Arsenophonus nasoniae</name>
    <name type="common">son-killer infecting Nasonia vitripennis</name>
    <dbReference type="NCBI Taxonomy" id="638"/>
    <lineage>
        <taxon>Bacteria</taxon>
        <taxon>Pseudomonadati</taxon>
        <taxon>Pseudomonadota</taxon>
        <taxon>Gammaproteobacteria</taxon>
        <taxon>Enterobacterales</taxon>
        <taxon>Morganellaceae</taxon>
        <taxon>Arsenophonus</taxon>
    </lineage>
</organism>
<evidence type="ECO:0000256" key="1">
    <source>
        <dbReference type="ARBA" id="ARBA00004370"/>
    </source>
</evidence>
<dbReference type="RefSeq" id="WP_280629337.1">
    <property type="nucleotide sequence ID" value="NZ_CP123498.1"/>
</dbReference>
<dbReference type="Proteomes" id="UP001177597">
    <property type="component" value="Chromosome"/>
</dbReference>
<protein>
    <submittedName>
        <fullName evidence="5">BamA/TamA family outer membrane protein</fullName>
    </submittedName>
</protein>
<evidence type="ECO:0000313" key="5">
    <source>
        <dbReference type="EMBL" id="WGL95371.1"/>
    </source>
</evidence>
<dbReference type="AlphaFoldDB" id="A0AA95K0Z2"/>
<comment type="subcellular location">
    <subcellularLocation>
        <location evidence="1">Membrane</location>
    </subcellularLocation>
</comment>